<keyword evidence="1" id="KW-0479">Metal-binding</keyword>
<dbReference type="EMBL" id="CP049989">
    <property type="protein sequence ID" value="QIM54005.1"/>
    <property type="molecule type" value="Genomic_DNA"/>
</dbReference>
<dbReference type="GO" id="GO:0016787">
    <property type="term" value="F:hydrolase activity"/>
    <property type="evidence" value="ECO:0007669"/>
    <property type="project" value="UniProtKB-KW"/>
</dbReference>
<keyword evidence="3" id="KW-0378">Hydrolase</keyword>
<evidence type="ECO:0000256" key="1">
    <source>
        <dbReference type="ARBA" id="ARBA00022723"/>
    </source>
</evidence>
<organism evidence="3 4">
    <name type="scientific">Hydrogenophaga crocea</name>
    <dbReference type="NCBI Taxonomy" id="2716225"/>
    <lineage>
        <taxon>Bacteria</taxon>
        <taxon>Pseudomonadati</taxon>
        <taxon>Pseudomonadota</taxon>
        <taxon>Betaproteobacteria</taxon>
        <taxon>Burkholderiales</taxon>
        <taxon>Comamonadaceae</taxon>
        <taxon>Hydrogenophaga</taxon>
    </lineage>
</organism>
<dbReference type="KEGG" id="hcz:G9Q37_18475"/>
<proteinExistence type="predicted"/>
<evidence type="ECO:0000313" key="3">
    <source>
        <dbReference type="EMBL" id="QIM54005.1"/>
    </source>
</evidence>
<keyword evidence="4" id="KW-1185">Reference proteome</keyword>
<evidence type="ECO:0000313" key="4">
    <source>
        <dbReference type="Proteomes" id="UP000503162"/>
    </source>
</evidence>
<dbReference type="GO" id="GO:0046872">
    <property type="term" value="F:metal ion binding"/>
    <property type="evidence" value="ECO:0007669"/>
    <property type="project" value="UniProtKB-KW"/>
</dbReference>
<accession>A0A6G8ILV3</accession>
<reference evidence="3 4" key="1">
    <citation type="submission" date="2020-03" db="EMBL/GenBank/DDBJ databases">
        <title>Hydrogenophaga sp. nov. isolated from cyanobacterial mat.</title>
        <authorList>
            <person name="Thorat V."/>
            <person name="Kirdat K."/>
            <person name="Tiwarekar B."/>
            <person name="Costa E.D."/>
            <person name="Yadav A."/>
        </authorList>
    </citation>
    <scope>NUCLEOTIDE SEQUENCE [LARGE SCALE GENOMIC DNA]</scope>
    <source>
        <strain evidence="3 4">BA0156</strain>
    </source>
</reference>
<dbReference type="PANTHER" id="PTHR11820">
    <property type="entry name" value="ACYLPYRUVASE"/>
    <property type="match status" value="1"/>
</dbReference>
<dbReference type="PANTHER" id="PTHR11820:SF114">
    <property type="entry name" value="4-HYDROXYPHENYLACETATE CATABOLISM PROTEIN"/>
    <property type="match status" value="1"/>
</dbReference>
<protein>
    <submittedName>
        <fullName evidence="3">Fumarylacetoacetate hydrolase</fullName>
    </submittedName>
</protein>
<evidence type="ECO:0000259" key="2">
    <source>
        <dbReference type="Pfam" id="PF01557"/>
    </source>
</evidence>
<dbReference type="SUPFAM" id="SSF56529">
    <property type="entry name" value="FAH"/>
    <property type="match status" value="1"/>
</dbReference>
<dbReference type="Pfam" id="PF01557">
    <property type="entry name" value="FAA_hydrolase"/>
    <property type="match status" value="1"/>
</dbReference>
<dbReference type="InterPro" id="IPR011234">
    <property type="entry name" value="Fumarylacetoacetase-like_C"/>
</dbReference>
<sequence length="214" mass="22800">MSWTPGGTVYGTLLNFQREWALWRPRMDDKPYLAPPKAPVLYVKTANTFTPHGGRIALPAGEAVEVAASLGLVMGAHGAPTHAVLVNDVSVAHDSYYRPAIRFRNRDGFLGLGAEPTPIEALGGIEGLAGLEIELRIHGVHKQTTALKDLVRGVPQLLLDVAEFMSLQPGDLLLVGSEALADGTRPRVVAGDAVEISAPGLKPAVQVFEEEVLS</sequence>
<dbReference type="InterPro" id="IPR036663">
    <property type="entry name" value="Fumarylacetoacetase_C_sf"/>
</dbReference>
<name>A0A6G8ILV3_9BURK</name>
<feature type="domain" description="Fumarylacetoacetase-like C-terminal" evidence="2">
    <location>
        <begin position="9"/>
        <end position="202"/>
    </location>
</feature>
<dbReference type="Gene3D" id="3.90.850.10">
    <property type="entry name" value="Fumarylacetoacetase-like, C-terminal domain"/>
    <property type="match status" value="1"/>
</dbReference>
<dbReference type="AlphaFoldDB" id="A0A6G8ILV3"/>
<dbReference type="RefSeq" id="WP_166229561.1">
    <property type="nucleotide sequence ID" value="NZ_CP049989.1"/>
</dbReference>
<dbReference type="Proteomes" id="UP000503162">
    <property type="component" value="Chromosome"/>
</dbReference>
<gene>
    <name evidence="3" type="ORF">G9Q37_18475</name>
</gene>